<sequence>MASSDAVLALLTQVNEDSKAIVREQSKLDLESYIRNYTERTRFERLIHIGLTSVPLCIESLKAAVNEAKLGTDTPRYKEAWDLLRKVAPNEPEAQRDETWIEETDKTAKSVTSHLETVLKGYKNNLVKESIRMTNEELGKHFEKVGKLPAATEAFGRMRQDVSTTKQIVDCSLLLAGIALQRKDWPSAVAHATKVWSMPNVQEHSGSVGTSRIIAGVGYIGQGNYTEAARNFLMADYATSPSDYSHIASPNDIAVYGGLLSLATMDRNSLQSRVLESQNFRSFLETEPQIRKAISLFVNGRYSACLAILESTRADYLLDIYLFKHVQDLYAKIRSKCIMQYFIPFSCVTLESLESAFAAPGASLEDELLAMIRQGTLKAKIDTKNRLLVAVQPDPRAEMQRQALQVAHGYEKEATERLRRMGIVCSGLEVVGPKKAQAHGQVFTPGLTMDSSFLEESQAAEGWS</sequence>
<comment type="subcellular location">
    <subcellularLocation>
        <location evidence="2">Cytoplasm</location>
    </subcellularLocation>
    <subcellularLocation>
        <location evidence="1">Nucleus</location>
    </subcellularLocation>
</comment>
<comment type="similarity">
    <text evidence="3">Belongs to the CSN1 family.</text>
</comment>
<evidence type="ECO:0000259" key="7">
    <source>
        <dbReference type="PROSITE" id="PS50250"/>
    </source>
</evidence>
<dbReference type="InterPro" id="IPR019585">
    <property type="entry name" value="Rpn7/CSN1"/>
</dbReference>
<dbReference type="PROSITE" id="PS50250">
    <property type="entry name" value="PCI"/>
    <property type="match status" value="1"/>
</dbReference>
<evidence type="ECO:0000313" key="8">
    <source>
        <dbReference type="EMBL" id="CEJ82740.1"/>
    </source>
</evidence>
<dbReference type="EMBL" id="CDHN01000001">
    <property type="protein sequence ID" value="CEJ82740.1"/>
    <property type="molecule type" value="Genomic_DNA"/>
</dbReference>
<evidence type="ECO:0000313" key="9">
    <source>
        <dbReference type="Proteomes" id="UP000039046"/>
    </source>
</evidence>
<dbReference type="OrthoDB" id="422427at2759"/>
<dbReference type="GO" id="GO:0005737">
    <property type="term" value="C:cytoplasm"/>
    <property type="evidence" value="ECO:0007669"/>
    <property type="project" value="UniProtKB-SubCell"/>
</dbReference>
<dbReference type="GO" id="GO:0008180">
    <property type="term" value="C:COP9 signalosome"/>
    <property type="evidence" value="ECO:0007669"/>
    <property type="project" value="UniProtKB-KW"/>
</dbReference>
<dbReference type="Gene3D" id="1.25.40.570">
    <property type="match status" value="1"/>
</dbReference>
<organism evidence="8 9">
    <name type="scientific">[Torrubiella] hemipterigena</name>
    <dbReference type="NCBI Taxonomy" id="1531966"/>
    <lineage>
        <taxon>Eukaryota</taxon>
        <taxon>Fungi</taxon>
        <taxon>Dikarya</taxon>
        <taxon>Ascomycota</taxon>
        <taxon>Pezizomycotina</taxon>
        <taxon>Sordariomycetes</taxon>
        <taxon>Hypocreomycetidae</taxon>
        <taxon>Hypocreales</taxon>
        <taxon>Clavicipitaceae</taxon>
        <taxon>Clavicipitaceae incertae sedis</taxon>
        <taxon>'Torrubiella' clade</taxon>
    </lineage>
</organism>
<dbReference type="Proteomes" id="UP000039046">
    <property type="component" value="Unassembled WGS sequence"/>
</dbReference>
<dbReference type="Pfam" id="PF01399">
    <property type="entry name" value="PCI"/>
    <property type="match status" value="1"/>
</dbReference>
<keyword evidence="5" id="KW-0736">Signalosome</keyword>
<evidence type="ECO:0000256" key="3">
    <source>
        <dbReference type="ARBA" id="ARBA00008793"/>
    </source>
</evidence>
<dbReference type="InterPro" id="IPR045135">
    <property type="entry name" value="Rpn7_N"/>
</dbReference>
<dbReference type="SUPFAM" id="SSF46785">
    <property type="entry name" value="Winged helix' DNA-binding domain"/>
    <property type="match status" value="1"/>
</dbReference>
<reference evidence="8 9" key="1">
    <citation type="journal article" date="2015" name="Genome Announc.">
        <title>Draft Genome Sequence and Gene Annotation of the Entomopathogenic Fungus Verticillium hemipterigenum.</title>
        <authorList>
            <person name="Horn F."/>
            <person name="Habel A."/>
            <person name="Scharf D.H."/>
            <person name="Dworschak J."/>
            <person name="Brakhage A.A."/>
            <person name="Guthke R."/>
            <person name="Hertweck C."/>
            <person name="Linde J."/>
        </authorList>
    </citation>
    <scope>NUCLEOTIDE SEQUENCE [LARGE SCALE GENOMIC DNA]</scope>
</reference>
<keyword evidence="6" id="KW-0539">Nucleus</keyword>
<evidence type="ECO:0000256" key="6">
    <source>
        <dbReference type="ARBA" id="ARBA00023242"/>
    </source>
</evidence>
<dbReference type="Pfam" id="PF10602">
    <property type="entry name" value="RPN7"/>
    <property type="match status" value="1"/>
</dbReference>
<dbReference type="InterPro" id="IPR036390">
    <property type="entry name" value="WH_DNA-bd_sf"/>
</dbReference>
<evidence type="ECO:0000256" key="2">
    <source>
        <dbReference type="ARBA" id="ARBA00004496"/>
    </source>
</evidence>
<gene>
    <name evidence="8" type="ORF">VHEMI02788</name>
</gene>
<protein>
    <recommendedName>
        <fullName evidence="7">PCI domain-containing protein</fullName>
    </recommendedName>
</protein>
<dbReference type="STRING" id="1531966.A0A0A1T9A2"/>
<dbReference type="PANTHER" id="PTHR14145">
    <property type="entry name" value="26S PROTESOME SUBUNIT 6"/>
    <property type="match status" value="1"/>
</dbReference>
<evidence type="ECO:0000256" key="1">
    <source>
        <dbReference type="ARBA" id="ARBA00004123"/>
    </source>
</evidence>
<proteinExistence type="inferred from homology"/>
<name>A0A0A1T9A2_9HYPO</name>
<dbReference type="PANTHER" id="PTHR14145:SF2">
    <property type="entry name" value="COP9 SIGNALOSOME COMPLEX SUBUNIT 1"/>
    <property type="match status" value="1"/>
</dbReference>
<keyword evidence="9" id="KW-1185">Reference proteome</keyword>
<accession>A0A0A1T9A2</accession>
<dbReference type="HOGENOM" id="CLU_022348_1_1_1"/>
<feature type="domain" description="PCI" evidence="7">
    <location>
        <begin position="224"/>
        <end position="395"/>
    </location>
</feature>
<keyword evidence="4" id="KW-0963">Cytoplasm</keyword>
<evidence type="ECO:0000256" key="4">
    <source>
        <dbReference type="ARBA" id="ARBA00022490"/>
    </source>
</evidence>
<dbReference type="AlphaFoldDB" id="A0A0A1T9A2"/>
<evidence type="ECO:0000256" key="5">
    <source>
        <dbReference type="ARBA" id="ARBA00022790"/>
    </source>
</evidence>
<dbReference type="InterPro" id="IPR000717">
    <property type="entry name" value="PCI_dom"/>
</dbReference>
<dbReference type="SMART" id="SM00088">
    <property type="entry name" value="PINT"/>
    <property type="match status" value="1"/>
</dbReference>